<keyword evidence="5" id="KW-0125">Carotenoid biosynthesis</keyword>
<evidence type="ECO:0000256" key="7">
    <source>
        <dbReference type="ARBA" id="ARBA00037281"/>
    </source>
</evidence>
<feature type="domain" description="Glycosyltransferase 2-like" evidence="12">
    <location>
        <begin position="49"/>
        <end position="167"/>
    </location>
</feature>
<evidence type="ECO:0000256" key="9">
    <source>
        <dbReference type="ARBA" id="ARBA00038120"/>
    </source>
</evidence>
<gene>
    <name evidence="13" type="ORF">HMPREF3225_00028</name>
</gene>
<evidence type="ECO:0000256" key="1">
    <source>
        <dbReference type="ARBA" id="ARBA00004236"/>
    </source>
</evidence>
<dbReference type="AlphaFoldDB" id="A0ABD4EIY2"/>
<evidence type="ECO:0000313" key="13">
    <source>
        <dbReference type="EMBL" id="KXA40511.1"/>
    </source>
</evidence>
<dbReference type="PANTHER" id="PTHR43646">
    <property type="entry name" value="GLYCOSYLTRANSFERASE"/>
    <property type="match status" value="1"/>
</dbReference>
<comment type="similarity">
    <text evidence="9">Belongs to the glycosyltransferase 2 family. CrtQ subfamily.</text>
</comment>
<dbReference type="CDD" id="cd00761">
    <property type="entry name" value="Glyco_tranf_GTA_type"/>
    <property type="match status" value="1"/>
</dbReference>
<comment type="caution">
    <text evidence="13">The sequence shown here is derived from an EMBL/GenBank/DDBJ whole genome shotgun (WGS) entry which is preliminary data.</text>
</comment>
<reference evidence="13 14" key="1">
    <citation type="submission" date="2016-01" db="EMBL/GenBank/DDBJ databases">
        <authorList>
            <person name="Mitreva M."/>
            <person name="Pepin K.H."/>
            <person name="Mihindukulasuriya K.A."/>
            <person name="Fulton R."/>
            <person name="Fronick C."/>
            <person name="O'Laughlin M."/>
            <person name="Miner T."/>
            <person name="Herter B."/>
            <person name="Rosa B.A."/>
            <person name="Cordes M."/>
            <person name="Tomlinson C."/>
            <person name="Wollam A."/>
            <person name="Palsikar V.B."/>
            <person name="Mardis E.R."/>
            <person name="Wilson R.K."/>
        </authorList>
    </citation>
    <scope>NUCLEOTIDE SEQUENCE [LARGE SCALE GENOMIC DNA]</scope>
    <source>
        <strain evidence="13 14">MJR7738</strain>
    </source>
</reference>
<feature type="transmembrane region" description="Helical" evidence="11">
    <location>
        <begin position="12"/>
        <end position="29"/>
    </location>
</feature>
<comment type="subcellular location">
    <subcellularLocation>
        <location evidence="1">Cell membrane</location>
    </subcellularLocation>
</comment>
<dbReference type="PANTHER" id="PTHR43646:SF2">
    <property type="entry name" value="GLYCOSYLTRANSFERASE 2-LIKE DOMAIN-CONTAINING PROTEIN"/>
    <property type="match status" value="1"/>
</dbReference>
<evidence type="ECO:0000256" key="2">
    <source>
        <dbReference type="ARBA" id="ARBA00022475"/>
    </source>
</evidence>
<dbReference type="Gene3D" id="3.90.550.10">
    <property type="entry name" value="Spore Coat Polysaccharide Biosynthesis Protein SpsA, Chain A"/>
    <property type="match status" value="1"/>
</dbReference>
<dbReference type="Pfam" id="PF00535">
    <property type="entry name" value="Glycos_transf_2"/>
    <property type="match status" value="1"/>
</dbReference>
<evidence type="ECO:0000259" key="12">
    <source>
        <dbReference type="Pfam" id="PF00535"/>
    </source>
</evidence>
<keyword evidence="3" id="KW-0328">Glycosyltransferase</keyword>
<dbReference type="GO" id="GO:0016757">
    <property type="term" value="F:glycosyltransferase activity"/>
    <property type="evidence" value="ECO:0007669"/>
    <property type="project" value="UniProtKB-KW"/>
</dbReference>
<dbReference type="SUPFAM" id="SSF53448">
    <property type="entry name" value="Nucleotide-diphospho-sugar transferases"/>
    <property type="match status" value="1"/>
</dbReference>
<keyword evidence="6 11" id="KW-0472">Membrane</keyword>
<feature type="transmembrane region" description="Helical" evidence="11">
    <location>
        <begin position="288"/>
        <end position="308"/>
    </location>
</feature>
<keyword evidence="2" id="KW-1003">Cell membrane</keyword>
<keyword evidence="4" id="KW-0808">Transferase</keyword>
<comment type="pathway">
    <text evidence="8">Carotenoid biosynthesis; staphyloxanthin biosynthesis; staphyloxanthin from farnesyl diphosphate: step 4/5.</text>
</comment>
<name>A0ABD4EIY2_STALU</name>
<proteinExistence type="inferred from homology"/>
<evidence type="ECO:0000256" key="5">
    <source>
        <dbReference type="ARBA" id="ARBA00022746"/>
    </source>
</evidence>
<dbReference type="InterPro" id="IPR029044">
    <property type="entry name" value="Nucleotide-diphossugar_trans"/>
</dbReference>
<accession>A0ABD4EIY2</accession>
<evidence type="ECO:0000256" key="6">
    <source>
        <dbReference type="ARBA" id="ARBA00023136"/>
    </source>
</evidence>
<feature type="transmembrane region" description="Helical" evidence="11">
    <location>
        <begin position="342"/>
        <end position="361"/>
    </location>
</feature>
<evidence type="ECO:0000256" key="10">
    <source>
        <dbReference type="ARBA" id="ARBA00040345"/>
    </source>
</evidence>
<sequence length="378" mass="42442">MKGETKVKWISSLTMLFTFFSIISGKVMYGRRHPLTHSKIHSSKQLELSVIVPARDEAQRLPRLLKSLAQQTVSVEIIVMDDGSTDQTAEIARAAGASVYSVQADKPSLWQGKSLACYQGATYASTPLLLFVDADVTLTSPRAIQALIDTYYQQDYRGLLSVQPYHSTIRPYESLSALFNTLTVVGTNQFSLIDGQQTTRMAFGPVVLTNSTDYKSTQGHQQAKHHIIEGFALGQAYSQQGLPVNLYEGQQDIQFRMYEDGIQSLVHGWVKHFSVGATATSPKVMTSIVIWLMGSIITASGLILSLLVKPISKVNMGILYILYTMQFIRIHRRVGHFSRWMLCLHPILFIFFSGVFLSSWIQSYCKRSVIWKGRTYHL</sequence>
<dbReference type="Proteomes" id="UP000070063">
    <property type="component" value="Unassembled WGS sequence"/>
</dbReference>
<dbReference type="GO" id="GO:0005886">
    <property type="term" value="C:plasma membrane"/>
    <property type="evidence" value="ECO:0007669"/>
    <property type="project" value="UniProtKB-SubCell"/>
</dbReference>
<comment type="function">
    <text evidence="7">Catalyzes the glycosylation of 4,4'-diaponeurosporenoate, i.e. the esterification of glucose at the C1'' position with the carboxyl group of 4,4'-diaponeurosporenic acid, to form glycosyl-4,4'-diaponeurosporenoate. This is a step in the biosynthesis of staphyloxanthin, an orange pigment present in most staphylococci strains.</text>
</comment>
<dbReference type="InterPro" id="IPR001173">
    <property type="entry name" value="Glyco_trans_2-like"/>
</dbReference>
<evidence type="ECO:0000256" key="11">
    <source>
        <dbReference type="SAM" id="Phobius"/>
    </source>
</evidence>
<organism evidence="13 14">
    <name type="scientific">Staphylococcus lugdunensis</name>
    <dbReference type="NCBI Taxonomy" id="28035"/>
    <lineage>
        <taxon>Bacteria</taxon>
        <taxon>Bacillati</taxon>
        <taxon>Bacillota</taxon>
        <taxon>Bacilli</taxon>
        <taxon>Bacillales</taxon>
        <taxon>Staphylococcaceae</taxon>
        <taxon>Staphylococcus</taxon>
    </lineage>
</organism>
<evidence type="ECO:0000313" key="14">
    <source>
        <dbReference type="Proteomes" id="UP000070063"/>
    </source>
</evidence>
<evidence type="ECO:0000256" key="3">
    <source>
        <dbReference type="ARBA" id="ARBA00022676"/>
    </source>
</evidence>
<evidence type="ECO:0000256" key="8">
    <source>
        <dbReference type="ARBA" id="ARBA00037904"/>
    </source>
</evidence>
<keyword evidence="11" id="KW-1133">Transmembrane helix</keyword>
<keyword evidence="11" id="KW-0812">Transmembrane</keyword>
<protein>
    <recommendedName>
        <fullName evidence="10">4,4'-diaponeurosporenoate glycosyltransferase</fullName>
    </recommendedName>
</protein>
<evidence type="ECO:0000256" key="4">
    <source>
        <dbReference type="ARBA" id="ARBA00022679"/>
    </source>
</evidence>
<dbReference type="EMBL" id="LRQI01000003">
    <property type="protein sequence ID" value="KXA40511.1"/>
    <property type="molecule type" value="Genomic_DNA"/>
</dbReference>
<dbReference type="GO" id="GO:0016117">
    <property type="term" value="P:carotenoid biosynthetic process"/>
    <property type="evidence" value="ECO:0007669"/>
    <property type="project" value="UniProtKB-KW"/>
</dbReference>